<dbReference type="CDD" id="cd03801">
    <property type="entry name" value="GT4_PimA-like"/>
    <property type="match status" value="1"/>
</dbReference>
<dbReference type="EMBL" id="CP138203">
    <property type="protein sequence ID" value="WPC72868.1"/>
    <property type="molecule type" value="Genomic_DNA"/>
</dbReference>
<dbReference type="Proteomes" id="UP001304071">
    <property type="component" value="Chromosome 1"/>
</dbReference>
<sequence length="408" mass="46808">MKEKLLYLCHRIPFPANKGDKITTCNTLKFLSQYYDIYLGCFIDDPFDHRYISDVESYCKETLFIDLNTQLAKVKGLKAFFTGKPITLPYYYHPKMQQWVQDTVRTQQIHKAFIYSGCMAQYVLGDEMSSLHKVIQFADIDSDKWRQYAEKATGVMRWVYQREHRTLEKFEQYVANRFAVSCFISDNETQLFREMLGDKPALHEHIQTLGNGIDCEFFSPQAEQTLSEPYPISKQNYVIFTGAMNYWANADAVTWFVEAIWPKVHQALPDSKFYIVGSSPTKEVQELQNVPGVVVTGRVEDVRPYLHYAKAAVAPMQIARGIQNKILEAMAMEKPVLTTGLGIEGIEDYPEADVFVSDSPQEIAPWVIAKLSDAMHSATQSRAWLESTYSWPAKLNPLLSYLGTRHGH</sequence>
<evidence type="ECO:0000313" key="2">
    <source>
        <dbReference type="Proteomes" id="UP001304071"/>
    </source>
</evidence>
<proteinExistence type="predicted"/>
<dbReference type="SUPFAM" id="SSF53756">
    <property type="entry name" value="UDP-Glycosyltransferase/glycogen phosphorylase"/>
    <property type="match status" value="1"/>
</dbReference>
<dbReference type="InterPro" id="IPR017521">
    <property type="entry name" value="Sugar_tfrase_PEP-CTERM_Stp1"/>
</dbReference>
<dbReference type="Pfam" id="PF13692">
    <property type="entry name" value="Glyco_trans_1_4"/>
    <property type="match status" value="1"/>
</dbReference>
<reference evidence="1 2" key="1">
    <citation type="submission" date="2023-11" db="EMBL/GenBank/DDBJ databases">
        <title>Plant-associative lifestyle of Vibrio porteresiae and its evolutionary dynamics.</title>
        <authorList>
            <person name="Rameshkumar N."/>
            <person name="Kirti K."/>
        </authorList>
    </citation>
    <scope>NUCLEOTIDE SEQUENCE [LARGE SCALE GENOMIC DNA]</scope>
    <source>
        <strain evidence="1 2">MSSRF30</strain>
    </source>
</reference>
<dbReference type="Gene3D" id="3.40.50.2000">
    <property type="entry name" value="Glycogen Phosphorylase B"/>
    <property type="match status" value="2"/>
</dbReference>
<dbReference type="PANTHER" id="PTHR12526:SF600">
    <property type="entry name" value="GLYCOSYL TRANSFERASE GROUP 1"/>
    <property type="match status" value="1"/>
</dbReference>
<dbReference type="NCBIfam" id="TIGR03087">
    <property type="entry name" value="stp1"/>
    <property type="match status" value="1"/>
</dbReference>
<accession>A0ABZ0Q8U6</accession>
<keyword evidence="2" id="KW-1185">Reference proteome</keyword>
<name>A0ABZ0Q8U6_9VIBR</name>
<evidence type="ECO:0000313" key="1">
    <source>
        <dbReference type="EMBL" id="WPC72868.1"/>
    </source>
</evidence>
<organism evidence="1 2">
    <name type="scientific">Vibrio porteresiae DSM 19223</name>
    <dbReference type="NCBI Taxonomy" id="1123496"/>
    <lineage>
        <taxon>Bacteria</taxon>
        <taxon>Pseudomonadati</taxon>
        <taxon>Pseudomonadota</taxon>
        <taxon>Gammaproteobacteria</taxon>
        <taxon>Vibrionales</taxon>
        <taxon>Vibrionaceae</taxon>
        <taxon>Vibrio</taxon>
    </lineage>
</organism>
<dbReference type="RefSeq" id="WP_261892678.1">
    <property type="nucleotide sequence ID" value="NZ_AP024895.1"/>
</dbReference>
<gene>
    <name evidence="1" type="ORF">R8Z52_12110</name>
</gene>
<dbReference type="PANTHER" id="PTHR12526">
    <property type="entry name" value="GLYCOSYLTRANSFERASE"/>
    <property type="match status" value="1"/>
</dbReference>
<protein>
    <submittedName>
        <fullName evidence="1">TIGR03087 family PEP-CTERM/XrtA system glycosyltransferase</fullName>
    </submittedName>
</protein>